<dbReference type="PROSITE" id="PS50102">
    <property type="entry name" value="RRM"/>
    <property type="match status" value="1"/>
</dbReference>
<dbReference type="InterPro" id="IPR035979">
    <property type="entry name" value="RBD_domain_sf"/>
</dbReference>
<dbReference type="Pfam" id="PF23182">
    <property type="entry name" value="PABC_AtC3H46"/>
    <property type="match status" value="1"/>
</dbReference>
<evidence type="ECO:0000259" key="9">
    <source>
        <dbReference type="PROSITE" id="PS50102"/>
    </source>
</evidence>
<feature type="region of interest" description="Disordered" evidence="8">
    <location>
        <begin position="65"/>
        <end position="95"/>
    </location>
</feature>
<keyword evidence="2 7" id="KW-0863">Zinc-finger</keyword>
<dbReference type="Gene3D" id="4.10.1000.10">
    <property type="entry name" value="Zinc finger, CCCH-type"/>
    <property type="match status" value="1"/>
</dbReference>
<dbReference type="InterPro" id="IPR036855">
    <property type="entry name" value="Znf_CCCH_sf"/>
</dbReference>
<evidence type="ECO:0000256" key="3">
    <source>
        <dbReference type="ARBA" id="ARBA00022833"/>
    </source>
</evidence>
<dbReference type="Pfam" id="PF00076">
    <property type="entry name" value="RRM_1"/>
    <property type="match status" value="1"/>
</dbReference>
<evidence type="ECO:0000256" key="1">
    <source>
        <dbReference type="ARBA" id="ARBA00022723"/>
    </source>
</evidence>
<dbReference type="PROSITE" id="PS50103">
    <property type="entry name" value="ZF_C3H1"/>
    <property type="match status" value="1"/>
</dbReference>
<evidence type="ECO:0000256" key="4">
    <source>
        <dbReference type="ARBA" id="ARBA00022884"/>
    </source>
</evidence>
<dbReference type="PANTHER" id="PTHR24009:SF11">
    <property type="entry name" value="ZINC FINGER CCCH DOMAIN-CONTAINING PROTEIN 53-LIKE"/>
    <property type="match status" value="1"/>
</dbReference>
<accession>A0ABR2SVY8</accession>
<dbReference type="SMART" id="SM00360">
    <property type="entry name" value="RRM"/>
    <property type="match status" value="1"/>
</dbReference>
<dbReference type="InterPro" id="IPR000571">
    <property type="entry name" value="Znf_CCCH"/>
</dbReference>
<feature type="compositionally biased region" description="Low complexity" evidence="8">
    <location>
        <begin position="78"/>
        <end position="95"/>
    </location>
</feature>
<dbReference type="InterPro" id="IPR034365">
    <property type="entry name" value="AtC3H46-like_RRM"/>
</dbReference>
<dbReference type="Pfam" id="PF00642">
    <property type="entry name" value="zf-CCCH"/>
    <property type="match status" value="1"/>
</dbReference>
<feature type="zinc finger region" description="C3H1-type" evidence="7">
    <location>
        <begin position="187"/>
        <end position="209"/>
    </location>
</feature>
<dbReference type="Gene3D" id="3.30.70.330">
    <property type="match status" value="1"/>
</dbReference>
<evidence type="ECO:0000256" key="7">
    <source>
        <dbReference type="PROSITE-ProRule" id="PRU00723"/>
    </source>
</evidence>
<feature type="domain" description="C3H1-type" evidence="10">
    <location>
        <begin position="187"/>
        <end position="209"/>
    </location>
</feature>
<keyword evidence="5" id="KW-0238">DNA-binding</keyword>
<dbReference type="InterPro" id="IPR000504">
    <property type="entry name" value="RRM_dom"/>
</dbReference>
<dbReference type="EMBL" id="JBBPBN010000011">
    <property type="protein sequence ID" value="KAK9029415.1"/>
    <property type="molecule type" value="Genomic_DNA"/>
</dbReference>
<dbReference type="InterPro" id="IPR012677">
    <property type="entry name" value="Nucleotide-bd_a/b_plait_sf"/>
</dbReference>
<dbReference type="SUPFAM" id="SSF90229">
    <property type="entry name" value="CCCH zinc finger"/>
    <property type="match status" value="1"/>
</dbReference>
<keyword evidence="4 6" id="KW-0694">RNA-binding</keyword>
<evidence type="ECO:0000256" key="2">
    <source>
        <dbReference type="ARBA" id="ARBA00022771"/>
    </source>
</evidence>
<evidence type="ECO:0000256" key="5">
    <source>
        <dbReference type="ARBA" id="ARBA00023125"/>
    </source>
</evidence>
<evidence type="ECO:0000259" key="10">
    <source>
        <dbReference type="PROSITE" id="PS50103"/>
    </source>
</evidence>
<dbReference type="CDD" id="cd12458">
    <property type="entry name" value="RRM_AtC3H46_like"/>
    <property type="match status" value="1"/>
</dbReference>
<organism evidence="11 12">
    <name type="scientific">Hibiscus sabdariffa</name>
    <name type="common">roselle</name>
    <dbReference type="NCBI Taxonomy" id="183260"/>
    <lineage>
        <taxon>Eukaryota</taxon>
        <taxon>Viridiplantae</taxon>
        <taxon>Streptophyta</taxon>
        <taxon>Embryophyta</taxon>
        <taxon>Tracheophyta</taxon>
        <taxon>Spermatophyta</taxon>
        <taxon>Magnoliopsida</taxon>
        <taxon>eudicotyledons</taxon>
        <taxon>Gunneridae</taxon>
        <taxon>Pentapetalae</taxon>
        <taxon>rosids</taxon>
        <taxon>malvids</taxon>
        <taxon>Malvales</taxon>
        <taxon>Malvaceae</taxon>
        <taxon>Malvoideae</taxon>
        <taxon>Hibiscus</taxon>
    </lineage>
</organism>
<evidence type="ECO:0000256" key="6">
    <source>
        <dbReference type="PROSITE-ProRule" id="PRU00176"/>
    </source>
</evidence>
<comment type="caution">
    <text evidence="11">The sequence shown here is derived from an EMBL/GenBank/DDBJ whole genome shotgun (WGS) entry which is preliminary data.</text>
</comment>
<evidence type="ECO:0000256" key="8">
    <source>
        <dbReference type="SAM" id="MobiDB-lite"/>
    </source>
</evidence>
<dbReference type="InterPro" id="IPR056276">
    <property type="entry name" value="AtC3H46-like_PABC-like"/>
</dbReference>
<dbReference type="Proteomes" id="UP001396334">
    <property type="component" value="Unassembled WGS sequence"/>
</dbReference>
<keyword evidence="3 7" id="KW-0862">Zinc</keyword>
<keyword evidence="12" id="KW-1185">Reference proteome</keyword>
<proteinExistence type="predicted"/>
<feature type="domain" description="RRM" evidence="9">
    <location>
        <begin position="298"/>
        <end position="374"/>
    </location>
</feature>
<evidence type="ECO:0000313" key="12">
    <source>
        <dbReference type="Proteomes" id="UP001396334"/>
    </source>
</evidence>
<keyword evidence="1 7" id="KW-0479">Metal-binding</keyword>
<name>A0ABR2SVY8_9ROSI</name>
<protein>
    <submittedName>
        <fullName evidence="11">Uncharacterized protein</fullName>
    </submittedName>
</protein>
<evidence type="ECO:0000313" key="11">
    <source>
        <dbReference type="EMBL" id="KAK9029415.1"/>
    </source>
</evidence>
<dbReference type="PANTHER" id="PTHR24009">
    <property type="entry name" value="RNA-BINDING (RRM/RBD/RNP MOTIFS)"/>
    <property type="match status" value="1"/>
</dbReference>
<dbReference type="SMART" id="SM00356">
    <property type="entry name" value="ZnF_C3H1"/>
    <property type="match status" value="1"/>
</dbReference>
<gene>
    <name evidence="11" type="ORF">V6N11_026532</name>
</gene>
<sequence length="643" mass="71351">MDSYEATGTVFSRIQSLDPENASKIMGYLLIQDHGEKEMIRLAFGPEAHLRSLILKAKTHMRLSISNPPTPSTPFSPSPFSSKPTPSSPPTTTWPSSISNSNLSYASVVNGSSAIAANGNDNGFMDEYQFHDHLSFLNDSNPEDLFNPRLDLAMPDSLVHRRSFSVPGLCFGAADDVDVNSGIGWKPCLYFARGFCKNGTSCRFLHGDCADGGAALVGSPSKLNELEQYQELLRSKALQQQQQEQKLASASEFMAGTSFPYSKSLNLLIHQQNDLMMGDELHKLGRCRPERNDFSASRQIYLTFPADSTFKEQDVSNYFSLYGPVQDVRIPYQQKRMFGFVTFVYTETVKLILAKGNPHFICDSRVLVKPYKEKGKVQEKKQQQQQLERGEYLACSSPSAIDSREPLDLHLESEMFYDTQEMLLRMKLEEQADLQKAIELQGRRLMSLQLLNLKNQHQSPFHHGLSTGSPVPSPTVPCTPNNHALIFPADGIDQEAPRENGGCSISVVSKLADAMKDDKQMEEINAVCNFKNGTGNSDTKGKANTEESDLPESLEYILPDNLFTSPKKSVGDHLTVATTSSAEALKADDKTGTPTTSCSNGNASGLNMASLKTYLLQMPRTTGFDKNLETERQWRVDWRMRGG</sequence>
<feature type="compositionally biased region" description="Pro residues" evidence="8">
    <location>
        <begin position="68"/>
        <end position="77"/>
    </location>
</feature>
<dbReference type="SUPFAM" id="SSF54928">
    <property type="entry name" value="RNA-binding domain, RBD"/>
    <property type="match status" value="1"/>
</dbReference>
<reference evidence="11 12" key="1">
    <citation type="journal article" date="2024" name="G3 (Bethesda)">
        <title>Genome assembly of Hibiscus sabdariffa L. provides insights into metabolisms of medicinal natural products.</title>
        <authorList>
            <person name="Kim T."/>
        </authorList>
    </citation>
    <scope>NUCLEOTIDE SEQUENCE [LARGE SCALE GENOMIC DNA]</scope>
    <source>
        <strain evidence="11">TK-2024</strain>
        <tissue evidence="11">Old leaves</tissue>
    </source>
</reference>